<feature type="domain" description="N-acetyltransferase" evidence="3">
    <location>
        <begin position="1"/>
        <end position="151"/>
    </location>
</feature>
<dbReference type="EMBL" id="SAUN01000001">
    <property type="protein sequence ID" value="RVX40569.1"/>
    <property type="molecule type" value="Genomic_DNA"/>
</dbReference>
<accession>A0A438M428</accession>
<dbReference type="OrthoDB" id="7942268at2"/>
<protein>
    <submittedName>
        <fullName evidence="4">RimJ/RimL family protein N-acetyltransferase</fullName>
    </submittedName>
</protein>
<evidence type="ECO:0000313" key="5">
    <source>
        <dbReference type="Proteomes" id="UP000284824"/>
    </source>
</evidence>
<dbReference type="InterPro" id="IPR000182">
    <property type="entry name" value="GNAT_dom"/>
</dbReference>
<feature type="domain" description="N-acetyltransferase" evidence="3">
    <location>
        <begin position="174"/>
        <end position="323"/>
    </location>
</feature>
<reference evidence="4 5" key="1">
    <citation type="submission" date="2019-01" db="EMBL/GenBank/DDBJ databases">
        <title>Sequencing the genomes of 1000 actinobacteria strains.</title>
        <authorList>
            <person name="Klenk H.-P."/>
        </authorList>
    </citation>
    <scope>NUCLEOTIDE SEQUENCE [LARGE SCALE GENOMIC DNA]</scope>
    <source>
        <strain evidence="4 5">DSM 43925</strain>
    </source>
</reference>
<dbReference type="CDD" id="cd04301">
    <property type="entry name" value="NAT_SF"/>
    <property type="match status" value="1"/>
</dbReference>
<dbReference type="PANTHER" id="PTHR43877:SF2">
    <property type="entry name" value="AMINOALKYLPHOSPHONATE N-ACETYLTRANSFERASE-RELATED"/>
    <property type="match status" value="1"/>
</dbReference>
<name>A0A438M428_9ACTN</name>
<dbReference type="AlphaFoldDB" id="A0A438M428"/>
<keyword evidence="1 4" id="KW-0808">Transferase</keyword>
<organism evidence="4 5">
    <name type="scientific">Nonomuraea polychroma</name>
    <dbReference type="NCBI Taxonomy" id="46176"/>
    <lineage>
        <taxon>Bacteria</taxon>
        <taxon>Bacillati</taxon>
        <taxon>Actinomycetota</taxon>
        <taxon>Actinomycetes</taxon>
        <taxon>Streptosporangiales</taxon>
        <taxon>Streptosporangiaceae</taxon>
        <taxon>Nonomuraea</taxon>
    </lineage>
</organism>
<dbReference type="PANTHER" id="PTHR43877">
    <property type="entry name" value="AMINOALKYLPHOSPHONATE N-ACETYLTRANSFERASE-RELATED-RELATED"/>
    <property type="match status" value="1"/>
</dbReference>
<evidence type="ECO:0000313" key="4">
    <source>
        <dbReference type="EMBL" id="RVX40569.1"/>
    </source>
</evidence>
<dbReference type="InterPro" id="IPR050832">
    <property type="entry name" value="Bact_Acetyltransf"/>
</dbReference>
<proteinExistence type="predicted"/>
<dbReference type="SUPFAM" id="SSF55729">
    <property type="entry name" value="Acyl-CoA N-acyltransferases (Nat)"/>
    <property type="match status" value="2"/>
</dbReference>
<dbReference type="GO" id="GO:0016747">
    <property type="term" value="F:acyltransferase activity, transferring groups other than amino-acyl groups"/>
    <property type="evidence" value="ECO:0007669"/>
    <property type="project" value="InterPro"/>
</dbReference>
<evidence type="ECO:0000259" key="3">
    <source>
        <dbReference type="PROSITE" id="PS51186"/>
    </source>
</evidence>
<evidence type="ECO:0000256" key="1">
    <source>
        <dbReference type="ARBA" id="ARBA00022679"/>
    </source>
</evidence>
<dbReference type="Gene3D" id="3.40.630.30">
    <property type="match status" value="1"/>
</dbReference>
<keyword evidence="2" id="KW-0012">Acyltransferase</keyword>
<comment type="caution">
    <text evidence="4">The sequence shown here is derived from an EMBL/GenBank/DDBJ whole genome shotgun (WGS) entry which is preliminary data.</text>
</comment>
<keyword evidence="5" id="KW-1185">Reference proteome</keyword>
<sequence length="323" mass="36008">MLFRTAVEADLDRLLDCVVDESISWAHPERLLSFLESGNYRYDRIWIAEDDEGRILARAVWWGFPGSDKPPLAMDCLYVHPSVDDRVGLAAELLQHAFAASGERPAYHVFLSNGWRGDPKATAAIAWRWQAAGRAGLTEELERLRYEWTADEPVPEPSERLVFRGDDDDEAFVAAFRRVAEGSLDYDTREGLLTMDPETQAREDVDVYKSMPGDRSWWRLAYTKDGDLVGVALPSANNAGPVVGYLGVVPEHRGHGYVDDLLAEITRFHAERGVQRIVADTDMGNVPMARAFERAGYRNFAIRLVLSAKPEIAADGADAAELG</sequence>
<dbReference type="Proteomes" id="UP000284824">
    <property type="component" value="Unassembled WGS sequence"/>
</dbReference>
<dbReference type="RefSeq" id="WP_127932927.1">
    <property type="nucleotide sequence ID" value="NZ_SAUN01000001.1"/>
</dbReference>
<dbReference type="Pfam" id="PF00583">
    <property type="entry name" value="Acetyltransf_1"/>
    <property type="match status" value="1"/>
</dbReference>
<evidence type="ECO:0000256" key="2">
    <source>
        <dbReference type="ARBA" id="ARBA00023315"/>
    </source>
</evidence>
<dbReference type="PROSITE" id="PS51186">
    <property type="entry name" value="GNAT"/>
    <property type="match status" value="2"/>
</dbReference>
<dbReference type="InterPro" id="IPR016181">
    <property type="entry name" value="Acyl_CoA_acyltransferase"/>
</dbReference>
<gene>
    <name evidence="4" type="ORF">EDD27_2984</name>
</gene>